<dbReference type="EMBL" id="CP038437">
    <property type="protein sequence ID" value="QEM81740.1"/>
    <property type="molecule type" value="Genomic_DNA"/>
</dbReference>
<sequence>MYNDVQHHHIDDHGVSDSELRAEVYALLGTLLRQPPTEALRRWLAELEPDPSPTPSEEALCHAWQALAAAAAESDAEHLERAHFRHLVGVIQGDVLPYASWYRNGQLMDIALVDLRKDLRQLGIQRNTDQHDPEDHLGALFEVMVMLLQDEAVAMTAVSSTHAATSETSACDAISRHAVQHHAADFFQRHIAPWASRCLHDLSQVDTAFYSALGSLGQAFMTLENERYNDLVNRYAEAGQPLRIVTPTATINDMRRER</sequence>
<dbReference type="Proteomes" id="UP000324285">
    <property type="component" value="Chromosome"/>
</dbReference>
<reference evidence="2" key="1">
    <citation type="submission" date="2021-02" db="EMBL/GenBank/DDBJ databases">
        <title>Strain Y2R2, a novel species of the genus Halomonas.</title>
        <authorList>
            <person name="Huang H."/>
        </authorList>
    </citation>
    <scope>NUCLEOTIDE SEQUENCE</scope>
    <source>
        <strain evidence="2">Y2R2</strain>
    </source>
</reference>
<dbReference type="InterPro" id="IPR020945">
    <property type="entry name" value="DMSO/NO3_reduct_chaperone"/>
</dbReference>
<name>A0A5C1NFV0_9GAMM</name>
<dbReference type="SUPFAM" id="SSF89155">
    <property type="entry name" value="TorD-like"/>
    <property type="match status" value="1"/>
</dbReference>
<protein>
    <submittedName>
        <fullName evidence="2">Molecular chaperone TorD family protein</fullName>
    </submittedName>
</protein>
<dbReference type="PANTHER" id="PTHR34227:SF1">
    <property type="entry name" value="DIMETHYL SULFOXIDE REDUCTASE CHAPERONE-RELATED"/>
    <property type="match status" value="1"/>
</dbReference>
<keyword evidence="3" id="KW-1185">Reference proteome</keyword>
<dbReference type="RefSeq" id="WP_149284751.1">
    <property type="nucleotide sequence ID" value="NZ_CP038437.2"/>
</dbReference>
<evidence type="ECO:0000313" key="2">
    <source>
        <dbReference type="EMBL" id="QEM81740.1"/>
    </source>
</evidence>
<dbReference type="PANTHER" id="PTHR34227">
    <property type="entry name" value="CHAPERONE PROTEIN YCDY"/>
    <property type="match status" value="1"/>
</dbReference>
<dbReference type="AlphaFoldDB" id="A0A5C1NFV0"/>
<dbReference type="Pfam" id="PF02613">
    <property type="entry name" value="Nitrate_red_del"/>
    <property type="match status" value="1"/>
</dbReference>
<dbReference type="KEGG" id="hbh:E4T21_09400"/>
<dbReference type="InterPro" id="IPR036411">
    <property type="entry name" value="TorD-like_sf"/>
</dbReference>
<dbReference type="Gene3D" id="1.10.3480.10">
    <property type="entry name" value="TorD-like"/>
    <property type="match status" value="1"/>
</dbReference>
<accession>A0A5C1NFV0</accession>
<dbReference type="InterPro" id="IPR050289">
    <property type="entry name" value="TorD/DmsD_chaperones"/>
</dbReference>
<organism evidence="2 3">
    <name type="scientific">Halomonas binhaiensis</name>
    <dbReference type="NCBI Taxonomy" id="2562282"/>
    <lineage>
        <taxon>Bacteria</taxon>
        <taxon>Pseudomonadati</taxon>
        <taxon>Pseudomonadota</taxon>
        <taxon>Gammaproteobacteria</taxon>
        <taxon>Oceanospirillales</taxon>
        <taxon>Halomonadaceae</taxon>
        <taxon>Halomonas</taxon>
    </lineage>
</organism>
<proteinExistence type="predicted"/>
<keyword evidence="1" id="KW-0143">Chaperone</keyword>
<dbReference type="OrthoDB" id="8526323at2"/>
<evidence type="ECO:0000256" key="1">
    <source>
        <dbReference type="ARBA" id="ARBA00023186"/>
    </source>
</evidence>
<evidence type="ECO:0000313" key="3">
    <source>
        <dbReference type="Proteomes" id="UP000324285"/>
    </source>
</evidence>
<gene>
    <name evidence="2" type="ORF">E4T21_09400</name>
</gene>